<evidence type="ECO:0000313" key="2">
    <source>
        <dbReference type="EMBL" id="MBW4467655.1"/>
    </source>
</evidence>
<comment type="caution">
    <text evidence="2">The sequence shown here is derived from an EMBL/GenBank/DDBJ whole genome shotgun (WGS) entry which is preliminary data.</text>
</comment>
<dbReference type="AlphaFoldDB" id="A0A951U6H7"/>
<reference evidence="2" key="2">
    <citation type="journal article" date="2022" name="Microbiol. Resour. Announc.">
        <title>Metagenome Sequencing to Explore Phylogenomics of Terrestrial Cyanobacteria.</title>
        <authorList>
            <person name="Ward R.D."/>
            <person name="Stajich J.E."/>
            <person name="Johansen J.R."/>
            <person name="Huntemann M."/>
            <person name="Clum A."/>
            <person name="Foster B."/>
            <person name="Foster B."/>
            <person name="Roux S."/>
            <person name="Palaniappan K."/>
            <person name="Varghese N."/>
            <person name="Mukherjee S."/>
            <person name="Reddy T.B.K."/>
            <person name="Daum C."/>
            <person name="Copeland A."/>
            <person name="Chen I.A."/>
            <person name="Ivanova N.N."/>
            <person name="Kyrpides N.C."/>
            <person name="Shapiro N."/>
            <person name="Eloe-Fadrosh E.A."/>
            <person name="Pietrasiak N."/>
        </authorList>
    </citation>
    <scope>NUCLEOTIDE SEQUENCE</scope>
    <source>
        <strain evidence="2">GSE-TBD4-15B</strain>
    </source>
</reference>
<feature type="transmembrane region" description="Helical" evidence="1">
    <location>
        <begin position="22"/>
        <end position="44"/>
    </location>
</feature>
<keyword evidence="1" id="KW-0812">Transmembrane</keyword>
<evidence type="ECO:0000313" key="3">
    <source>
        <dbReference type="Proteomes" id="UP000707356"/>
    </source>
</evidence>
<keyword evidence="1" id="KW-1133">Transmembrane helix</keyword>
<dbReference type="Proteomes" id="UP000707356">
    <property type="component" value="Unassembled WGS sequence"/>
</dbReference>
<keyword evidence="1" id="KW-0472">Membrane</keyword>
<protein>
    <submittedName>
        <fullName evidence="2">Uncharacterized protein</fullName>
    </submittedName>
</protein>
<organism evidence="2 3">
    <name type="scientific">Pegethrix bostrychoides GSE-TBD4-15B</name>
    <dbReference type="NCBI Taxonomy" id="2839662"/>
    <lineage>
        <taxon>Bacteria</taxon>
        <taxon>Bacillati</taxon>
        <taxon>Cyanobacteriota</taxon>
        <taxon>Cyanophyceae</taxon>
        <taxon>Oculatellales</taxon>
        <taxon>Oculatellaceae</taxon>
        <taxon>Pegethrix</taxon>
    </lineage>
</organism>
<reference evidence="2" key="1">
    <citation type="submission" date="2021-05" db="EMBL/GenBank/DDBJ databases">
        <authorList>
            <person name="Pietrasiak N."/>
            <person name="Ward R."/>
            <person name="Stajich J.E."/>
            <person name="Kurbessoian T."/>
        </authorList>
    </citation>
    <scope>NUCLEOTIDE SEQUENCE</scope>
    <source>
        <strain evidence="2">GSE-TBD4-15B</strain>
    </source>
</reference>
<evidence type="ECO:0000256" key="1">
    <source>
        <dbReference type="SAM" id="Phobius"/>
    </source>
</evidence>
<accession>A0A951U6H7</accession>
<name>A0A951U6H7_9CYAN</name>
<dbReference type="EMBL" id="JAHHHV010000079">
    <property type="protein sequence ID" value="MBW4467655.1"/>
    <property type="molecule type" value="Genomic_DNA"/>
</dbReference>
<gene>
    <name evidence="2" type="ORF">KME07_19690</name>
</gene>
<proteinExistence type="predicted"/>
<sequence length="79" mass="8701">MFGFAAVVVKPFQNMLDHLSPFAIYMGMSQTIALILGPVGWAALAGDILFILNQPNWNRLTLAVVYVSMVRYPVQAKSS</sequence>